<dbReference type="CDD" id="cd03025">
    <property type="entry name" value="DsbA_FrnE_like"/>
    <property type="match status" value="1"/>
</dbReference>
<name>A0A4R0YGK7_9GAMM</name>
<dbReference type="PANTHER" id="PTHR13887">
    <property type="entry name" value="GLUTATHIONE S-TRANSFERASE KAPPA"/>
    <property type="match status" value="1"/>
</dbReference>
<keyword evidence="3" id="KW-1185">Reference proteome</keyword>
<dbReference type="PANTHER" id="PTHR13887:SF54">
    <property type="entry name" value="DSBA FAMILY PROTEIN"/>
    <property type="match status" value="1"/>
</dbReference>
<dbReference type="Gene3D" id="3.40.30.10">
    <property type="entry name" value="Glutaredoxin"/>
    <property type="match status" value="1"/>
</dbReference>
<dbReference type="AlphaFoldDB" id="A0A4R0YGK7"/>
<dbReference type="EMBL" id="SJTG01000005">
    <property type="protein sequence ID" value="TCI07374.1"/>
    <property type="molecule type" value="Genomic_DNA"/>
</dbReference>
<dbReference type="GO" id="GO:0016491">
    <property type="term" value="F:oxidoreductase activity"/>
    <property type="evidence" value="ECO:0007669"/>
    <property type="project" value="InterPro"/>
</dbReference>
<gene>
    <name evidence="2" type="ORF">EZM97_32855</name>
</gene>
<organism evidence="2 3">
    <name type="scientific">Dyella soli</name>
    <dbReference type="NCBI Taxonomy" id="522319"/>
    <lineage>
        <taxon>Bacteria</taxon>
        <taxon>Pseudomonadati</taxon>
        <taxon>Pseudomonadota</taxon>
        <taxon>Gammaproteobacteria</taxon>
        <taxon>Lysobacterales</taxon>
        <taxon>Rhodanobacteraceae</taxon>
        <taxon>Dyella</taxon>
    </lineage>
</organism>
<sequence>MKLVLVADPMCSWCYGFGKEVTELQQAAPGLELRVVVGGLRPGETAVMPRHQRLARLEHWSRVEAASGLPFNREAFLANDNLVYDTEPACRAVVTARRLAPAIDQLAVLRSIQRAFYVDGRDITKGDVLADVAAAAMAGLGFAMTPAAFLAAWQSADAVAETRDDFLQARRWGVSSFPSLLLEDGDKLYSVAPGYIDATQLMSRVRTVAGSSAMAAARAEA</sequence>
<evidence type="ECO:0000313" key="2">
    <source>
        <dbReference type="EMBL" id="TCI07374.1"/>
    </source>
</evidence>
<protein>
    <submittedName>
        <fullName evidence="2">DsbA family protein</fullName>
    </submittedName>
</protein>
<dbReference type="Pfam" id="PF01323">
    <property type="entry name" value="DSBA"/>
    <property type="match status" value="1"/>
</dbReference>
<dbReference type="SUPFAM" id="SSF52833">
    <property type="entry name" value="Thioredoxin-like"/>
    <property type="match status" value="1"/>
</dbReference>
<feature type="domain" description="DSBA-like thioredoxin" evidence="1">
    <location>
        <begin position="4"/>
        <end position="198"/>
    </location>
</feature>
<reference evidence="2 3" key="1">
    <citation type="submission" date="2019-02" db="EMBL/GenBank/DDBJ databases">
        <title>Dyella amyloliquefaciens sp. nov., isolated from forest soil.</title>
        <authorList>
            <person name="Gao Z.-H."/>
            <person name="Qiu L.-H."/>
        </authorList>
    </citation>
    <scope>NUCLEOTIDE SEQUENCE [LARGE SCALE GENOMIC DNA]</scope>
    <source>
        <strain evidence="2 3">KACC 12747</strain>
    </source>
</reference>
<evidence type="ECO:0000313" key="3">
    <source>
        <dbReference type="Proteomes" id="UP000291822"/>
    </source>
</evidence>
<dbReference type="RefSeq" id="WP_131412727.1">
    <property type="nucleotide sequence ID" value="NZ_SJTG01000005.1"/>
</dbReference>
<dbReference type="InterPro" id="IPR036249">
    <property type="entry name" value="Thioredoxin-like_sf"/>
</dbReference>
<accession>A0A4R0YGK7</accession>
<dbReference type="Gene3D" id="1.10.472.60">
    <property type="entry name" value="putative protein disulfide isomerase domain"/>
    <property type="match status" value="1"/>
</dbReference>
<comment type="caution">
    <text evidence="2">The sequence shown here is derived from an EMBL/GenBank/DDBJ whole genome shotgun (WGS) entry which is preliminary data.</text>
</comment>
<dbReference type="InterPro" id="IPR001853">
    <property type="entry name" value="DSBA-like_thioredoxin_dom"/>
</dbReference>
<proteinExistence type="predicted"/>
<dbReference type="Proteomes" id="UP000291822">
    <property type="component" value="Unassembled WGS sequence"/>
</dbReference>
<evidence type="ECO:0000259" key="1">
    <source>
        <dbReference type="Pfam" id="PF01323"/>
    </source>
</evidence>